<feature type="domain" description="PB1-like" evidence="1">
    <location>
        <begin position="9"/>
        <end position="71"/>
    </location>
</feature>
<reference evidence="2" key="1">
    <citation type="journal article" date="2021" name="Front. Plant Sci.">
        <title>Chromosome-Scale Genome Assembly for Chinese Sour Jujube and Insights Into Its Genome Evolution and Domestication Signature.</title>
        <authorList>
            <person name="Shen L.-Y."/>
            <person name="Luo H."/>
            <person name="Wang X.-L."/>
            <person name="Wang X.-M."/>
            <person name="Qiu X.-J."/>
            <person name="Liu H."/>
            <person name="Zhou S.-S."/>
            <person name="Jia K.-H."/>
            <person name="Nie S."/>
            <person name="Bao Y.-T."/>
            <person name="Zhang R.-G."/>
            <person name="Yun Q.-Z."/>
            <person name="Chai Y.-H."/>
            <person name="Lu J.-Y."/>
            <person name="Li Y."/>
            <person name="Zhao S.-W."/>
            <person name="Mao J.-F."/>
            <person name="Jia S.-G."/>
            <person name="Mao Y.-M."/>
        </authorList>
    </citation>
    <scope>NUCLEOTIDE SEQUENCE</scope>
    <source>
        <strain evidence="2">AT0</strain>
        <tissue evidence="2">Leaf</tissue>
    </source>
</reference>
<dbReference type="Proteomes" id="UP000813462">
    <property type="component" value="Unassembled WGS sequence"/>
</dbReference>
<dbReference type="Pfam" id="PF26130">
    <property type="entry name" value="PB1-like"/>
    <property type="match status" value="1"/>
</dbReference>
<name>A0A978V044_ZIZJJ</name>
<comment type="caution">
    <text evidence="2">The sequence shown here is derived from an EMBL/GenBank/DDBJ whole genome shotgun (WGS) entry which is preliminary data.</text>
</comment>
<sequence>MLMFRSMASFTIQMWHGEHFEFTPSTQYVGGKLSHFDNCDPDRWNMIVLADMVKELGYSGFNKLCIIDQRSVDYGHANLHDINVNAVDDASISSHCVGRVHTRDEEEEDLYDGNVNEKDDDWLQECATVADPLATCSSCGGTVRGSSLADDEASLVKNDDVGAKRVGLADNEAEGALHGSDLIGNCWLVNYLTFQDKVKQDLIVDITSSQIYRASEG</sequence>
<evidence type="ECO:0000313" key="3">
    <source>
        <dbReference type="Proteomes" id="UP000813462"/>
    </source>
</evidence>
<dbReference type="EMBL" id="JAEACU010000008">
    <property type="protein sequence ID" value="KAH7520610.1"/>
    <property type="molecule type" value="Genomic_DNA"/>
</dbReference>
<protein>
    <recommendedName>
        <fullName evidence="1">PB1-like domain-containing protein</fullName>
    </recommendedName>
</protein>
<evidence type="ECO:0000259" key="1">
    <source>
        <dbReference type="Pfam" id="PF26130"/>
    </source>
</evidence>
<accession>A0A978V044</accession>
<proteinExistence type="predicted"/>
<organism evidence="2 3">
    <name type="scientific">Ziziphus jujuba var. spinosa</name>
    <dbReference type="NCBI Taxonomy" id="714518"/>
    <lineage>
        <taxon>Eukaryota</taxon>
        <taxon>Viridiplantae</taxon>
        <taxon>Streptophyta</taxon>
        <taxon>Embryophyta</taxon>
        <taxon>Tracheophyta</taxon>
        <taxon>Spermatophyta</taxon>
        <taxon>Magnoliopsida</taxon>
        <taxon>eudicotyledons</taxon>
        <taxon>Gunneridae</taxon>
        <taxon>Pentapetalae</taxon>
        <taxon>rosids</taxon>
        <taxon>fabids</taxon>
        <taxon>Rosales</taxon>
        <taxon>Rhamnaceae</taxon>
        <taxon>Paliureae</taxon>
        <taxon>Ziziphus</taxon>
    </lineage>
</organism>
<dbReference type="AlphaFoldDB" id="A0A978V044"/>
<gene>
    <name evidence="2" type="ORF">FEM48_Zijuj08G0163300</name>
</gene>
<dbReference type="InterPro" id="IPR058594">
    <property type="entry name" value="PB1-like_dom_pln"/>
</dbReference>
<evidence type="ECO:0000313" key="2">
    <source>
        <dbReference type="EMBL" id="KAH7520610.1"/>
    </source>
</evidence>